<accession>A0ABP9B4L8</accession>
<dbReference type="SUPFAM" id="SSF46894">
    <property type="entry name" value="C-terminal effector domain of the bipartite response regulators"/>
    <property type="match status" value="1"/>
</dbReference>
<evidence type="ECO:0000313" key="4">
    <source>
        <dbReference type="EMBL" id="GAA4789206.1"/>
    </source>
</evidence>
<dbReference type="CDD" id="cd06170">
    <property type="entry name" value="LuxR_C_like"/>
    <property type="match status" value="1"/>
</dbReference>
<reference evidence="5" key="1">
    <citation type="journal article" date="2019" name="Int. J. Syst. Evol. Microbiol.">
        <title>The Global Catalogue of Microorganisms (GCM) 10K type strain sequencing project: providing services to taxonomists for standard genome sequencing and annotation.</title>
        <authorList>
            <consortium name="The Broad Institute Genomics Platform"/>
            <consortium name="The Broad Institute Genome Sequencing Center for Infectious Disease"/>
            <person name="Wu L."/>
            <person name="Ma J."/>
        </authorList>
    </citation>
    <scope>NUCLEOTIDE SEQUENCE [LARGE SCALE GENOMIC DNA]</scope>
    <source>
        <strain evidence="5">JCM 17979</strain>
    </source>
</reference>
<name>A0ABP9B4L8_9PSEU</name>
<feature type="domain" description="HTH luxR-type" evidence="3">
    <location>
        <begin position="856"/>
        <end position="921"/>
    </location>
</feature>
<dbReference type="Gene3D" id="3.40.50.300">
    <property type="entry name" value="P-loop containing nucleotide triphosphate hydrolases"/>
    <property type="match status" value="1"/>
</dbReference>
<dbReference type="InterPro" id="IPR036388">
    <property type="entry name" value="WH-like_DNA-bd_sf"/>
</dbReference>
<dbReference type="PANTHER" id="PTHR16305">
    <property type="entry name" value="TESTICULAR SOLUBLE ADENYLYL CYCLASE"/>
    <property type="match status" value="1"/>
</dbReference>
<dbReference type="PANTHER" id="PTHR16305:SF35">
    <property type="entry name" value="TRANSCRIPTIONAL ACTIVATOR DOMAIN"/>
    <property type="match status" value="1"/>
</dbReference>
<comment type="caution">
    <text evidence="4">The sequence shown here is derived from an EMBL/GenBank/DDBJ whole genome shotgun (WGS) entry which is preliminary data.</text>
</comment>
<dbReference type="InterPro" id="IPR000792">
    <property type="entry name" value="Tscrpt_reg_LuxR_C"/>
</dbReference>
<dbReference type="SMART" id="SM00421">
    <property type="entry name" value="HTH_LUXR"/>
    <property type="match status" value="1"/>
</dbReference>
<dbReference type="Pfam" id="PF00196">
    <property type="entry name" value="GerE"/>
    <property type="match status" value="1"/>
</dbReference>
<keyword evidence="1" id="KW-0547">Nucleotide-binding</keyword>
<gene>
    <name evidence="4" type="ORF">GCM10023200_24790</name>
</gene>
<evidence type="ECO:0000313" key="5">
    <source>
        <dbReference type="Proteomes" id="UP001500928"/>
    </source>
</evidence>
<dbReference type="InterPro" id="IPR027417">
    <property type="entry name" value="P-loop_NTPase"/>
</dbReference>
<organism evidence="4 5">
    <name type="scientific">Actinomycetospora chlora</name>
    <dbReference type="NCBI Taxonomy" id="663608"/>
    <lineage>
        <taxon>Bacteria</taxon>
        <taxon>Bacillati</taxon>
        <taxon>Actinomycetota</taxon>
        <taxon>Actinomycetes</taxon>
        <taxon>Pseudonocardiales</taxon>
        <taxon>Pseudonocardiaceae</taxon>
        <taxon>Actinomycetospora</taxon>
    </lineage>
</organism>
<dbReference type="Proteomes" id="UP001500928">
    <property type="component" value="Unassembled WGS sequence"/>
</dbReference>
<dbReference type="RefSeq" id="WP_345414699.1">
    <property type="nucleotide sequence ID" value="NZ_BAABHO010000017.1"/>
</dbReference>
<keyword evidence="5" id="KW-1185">Reference proteome</keyword>
<evidence type="ECO:0000256" key="1">
    <source>
        <dbReference type="ARBA" id="ARBA00022741"/>
    </source>
</evidence>
<dbReference type="PROSITE" id="PS50043">
    <property type="entry name" value="HTH_LUXR_2"/>
    <property type="match status" value="1"/>
</dbReference>
<protein>
    <submittedName>
        <fullName evidence="4">LuxR family transcriptional regulator</fullName>
    </submittedName>
</protein>
<proteinExistence type="predicted"/>
<dbReference type="Pfam" id="PF13191">
    <property type="entry name" value="AAA_16"/>
    <property type="match status" value="1"/>
</dbReference>
<dbReference type="InterPro" id="IPR041664">
    <property type="entry name" value="AAA_16"/>
</dbReference>
<dbReference type="PRINTS" id="PR00038">
    <property type="entry name" value="HTHLUXR"/>
</dbReference>
<dbReference type="SUPFAM" id="SSF52540">
    <property type="entry name" value="P-loop containing nucleoside triphosphate hydrolases"/>
    <property type="match status" value="1"/>
</dbReference>
<dbReference type="EMBL" id="BAABHO010000017">
    <property type="protein sequence ID" value="GAA4789206.1"/>
    <property type="molecule type" value="Genomic_DNA"/>
</dbReference>
<dbReference type="Gene3D" id="1.10.10.10">
    <property type="entry name" value="Winged helix-like DNA-binding domain superfamily/Winged helix DNA-binding domain"/>
    <property type="match status" value="1"/>
</dbReference>
<dbReference type="InterPro" id="IPR016032">
    <property type="entry name" value="Sig_transdc_resp-reg_C-effctor"/>
</dbReference>
<keyword evidence="2" id="KW-0067">ATP-binding</keyword>
<evidence type="ECO:0000256" key="2">
    <source>
        <dbReference type="ARBA" id="ARBA00022840"/>
    </source>
</evidence>
<evidence type="ECO:0000259" key="3">
    <source>
        <dbReference type="PROSITE" id="PS50043"/>
    </source>
</evidence>
<sequence>MTLTAAHGAATSPPLLGREPERAALDALVRAVRGGQGRAVVLAGEPGIGKSALVDDLAHRAEGDVRVLRVTGVQAEMELPFAGLHQLLGGVSDRAERLPPPQRAALLGALGLGDHPANPLLVALAVLGVLSDLSTDAPLLCVVDDAQWLDRESVRALSFTARRLRAEAVGLVFAAREVGPELAGLPLVTVTGLRTADAGALLDRAVAAPLDPAVRHLLVTETRGNPLALLELSRGVSATDLGGGFGLPGAAPLAEHLEAGYRRRLVALPADSRQLVVVAAADVVGDPTVLWQAADHLGLPHEALSPAVAAGLLTVGARVEFRHPLARSAIYRGADDEARRRAHGALAAVTDPDQDPDRRAWHAAQAVVGPDEAAAAALERSARRAEARGGVAAAATFLDRAAVLTADPARRVRRLIEAAALLRDAGALDRALVLLDAAEAGPVSEEQAAAIVLARGVIALGRHHGSDGVRLLVTAAHRLRTGSQAHATLLEAVMAAMFVLEEDQKADLVGAARILDDVDPDSTLDLLLEARLARVTHGFTAAAPALRRALDAAVADARAPDPPMVSSLATLWGILSLPNELWDAPARRLLITTHIDVARSHGALTLLHGALAHRPLLKVAEGDVDGARLAVEEGQSIAQASGAAPWVQTRLMVAAWAGDEDETRRLARAVRGDGAGPPGASMGSLDTLLADYAETVLDNAAGRADAALRRVVPLFERDFFAMGPWILPELVDAAAQTGATAELVRARDWMEQQVAAAPTPWSIGLAERVRALTTDGDAAGEHFRLSIDHLLAASVTAEVARSHLLCGEWLRRRGARADARHHLRQAEQAYLAMGAGAFAARATRALRATGAAAVVAEAGDRALTAQERGVARLAADGLTNPEIGARLYLSPRTVQYHLRKVFSKLGIGSRHELAGALGPPDDA</sequence>